<name>A0A0A9GWR7_ARUDO</name>
<organism evidence="1">
    <name type="scientific">Arundo donax</name>
    <name type="common">Giant reed</name>
    <name type="synonym">Donax arundinaceus</name>
    <dbReference type="NCBI Taxonomy" id="35708"/>
    <lineage>
        <taxon>Eukaryota</taxon>
        <taxon>Viridiplantae</taxon>
        <taxon>Streptophyta</taxon>
        <taxon>Embryophyta</taxon>
        <taxon>Tracheophyta</taxon>
        <taxon>Spermatophyta</taxon>
        <taxon>Magnoliopsida</taxon>
        <taxon>Liliopsida</taxon>
        <taxon>Poales</taxon>
        <taxon>Poaceae</taxon>
        <taxon>PACMAD clade</taxon>
        <taxon>Arundinoideae</taxon>
        <taxon>Arundineae</taxon>
        <taxon>Arundo</taxon>
    </lineage>
</organism>
<reference evidence="1" key="2">
    <citation type="journal article" date="2015" name="Data Brief">
        <title>Shoot transcriptome of the giant reed, Arundo donax.</title>
        <authorList>
            <person name="Barrero R.A."/>
            <person name="Guerrero F.D."/>
            <person name="Moolhuijzen P."/>
            <person name="Goolsby J.A."/>
            <person name="Tidwell J."/>
            <person name="Bellgard S.E."/>
            <person name="Bellgard M.I."/>
        </authorList>
    </citation>
    <scope>NUCLEOTIDE SEQUENCE</scope>
    <source>
        <tissue evidence="1">Shoot tissue taken approximately 20 cm above the soil surface</tissue>
    </source>
</reference>
<sequence>MLIAAKKSASLPTQWWYQFQNLRYFESFLGLRKNARICKMPSTSTNMPRPLCAGTLAWIRLYNDTPATMPARPRMKPTNWMPAWR</sequence>
<reference evidence="1" key="1">
    <citation type="submission" date="2014-09" db="EMBL/GenBank/DDBJ databases">
        <authorList>
            <person name="Magalhaes I.L.F."/>
            <person name="Oliveira U."/>
            <person name="Santos F.R."/>
            <person name="Vidigal T.H.D.A."/>
            <person name="Brescovit A.D."/>
            <person name="Santos A.J."/>
        </authorList>
    </citation>
    <scope>NUCLEOTIDE SEQUENCE</scope>
    <source>
        <tissue evidence="1">Shoot tissue taken approximately 20 cm above the soil surface</tissue>
    </source>
</reference>
<dbReference type="AlphaFoldDB" id="A0A0A9GWR7"/>
<accession>A0A0A9GWR7</accession>
<evidence type="ECO:0000313" key="1">
    <source>
        <dbReference type="EMBL" id="JAE29450.1"/>
    </source>
</evidence>
<protein>
    <submittedName>
        <fullName evidence="1">Uncharacterized protein</fullName>
    </submittedName>
</protein>
<proteinExistence type="predicted"/>
<dbReference type="EMBL" id="GBRH01168446">
    <property type="protein sequence ID" value="JAE29450.1"/>
    <property type="molecule type" value="Transcribed_RNA"/>
</dbReference>